<protein>
    <submittedName>
        <fullName evidence="1">Uncharacterized protein</fullName>
    </submittedName>
</protein>
<accession>A0A1X9T5M7</accession>
<evidence type="ECO:0000313" key="2">
    <source>
        <dbReference type="Proteomes" id="UP000203507"/>
    </source>
</evidence>
<dbReference type="Proteomes" id="UP000203507">
    <property type="component" value="Segment"/>
</dbReference>
<proteinExistence type="predicted"/>
<sequence length="127" mass="14397">MTSHAFDQKPTLSLISDKANIVIERCDLLHELSSLKLSCIPRCDGPPFQLIYYWRKQITSAKQRLIHHLNKLPFVPNICVPCYSSKLHQAICRLAEAAARYAAFVLKVLYNANVGCATSNIYSQLLY</sequence>
<keyword evidence="2" id="KW-1185">Reference proteome</keyword>
<evidence type="ECO:0000313" key="1">
    <source>
        <dbReference type="EMBL" id="ARR28975.1"/>
    </source>
</evidence>
<dbReference type="GeneID" id="32878309"/>
<name>A0A1X9T5M7_9VIRU</name>
<dbReference type="EMBL" id="KX832224">
    <property type="protein sequence ID" value="ARR28975.1"/>
    <property type="molecule type" value="Genomic_DNA"/>
</dbReference>
<organism evidence="1">
    <name type="scientific">Ranid herpesvirus 3</name>
    <dbReference type="NCBI Taxonomy" id="1987509"/>
    <lineage>
        <taxon>Viruses</taxon>
        <taxon>Duplodnaviria</taxon>
        <taxon>Heunggongvirae</taxon>
        <taxon>Peploviricota</taxon>
        <taxon>Herviviricetes</taxon>
        <taxon>Herpesvirales</taxon>
        <taxon>Alloherpesviridae</taxon>
        <taxon>Batravirus</taxon>
        <taxon>Batravirus ranidallo3</taxon>
    </lineage>
</organism>
<reference evidence="1" key="1">
    <citation type="journal article" date="2017" name="Vet. Pathol.">
        <title>Ranid Herpesvirus 3 and Proliferative Dermatitis in Free-Ranging Wild Common Frogs (Rana Temporaria).</title>
        <authorList>
            <person name="Origgi F.C."/>
            <person name="Schmidt B.R."/>
            <person name="Lohmann P."/>
            <person name="Otten P."/>
            <person name="Akdesir E."/>
            <person name="Gaschen V."/>
            <person name="Aguilar-Bultet L."/>
            <person name="Wahli T."/>
            <person name="Sattler U."/>
            <person name="Stoffel M.H."/>
        </authorList>
    </citation>
    <scope>NUCLEOTIDE SEQUENCE [LARGE SCALE GENOMIC DNA]</scope>
    <source>
        <strain evidence="1">FO1_2015</strain>
    </source>
</reference>
<dbReference type="RefSeq" id="YP_009362484.1">
    <property type="nucleotide sequence ID" value="NC_034618.1"/>
</dbReference>
<dbReference type="KEGG" id="vg:32878309"/>